<evidence type="ECO:0008006" key="5">
    <source>
        <dbReference type="Google" id="ProtNLM"/>
    </source>
</evidence>
<dbReference type="Proteomes" id="UP000054266">
    <property type="component" value="Unassembled WGS sequence"/>
</dbReference>
<feature type="transmembrane region" description="Helical" evidence="2">
    <location>
        <begin position="7"/>
        <end position="30"/>
    </location>
</feature>
<keyword evidence="4" id="KW-1185">Reference proteome</keyword>
<dbReference type="InterPro" id="IPR011009">
    <property type="entry name" value="Kinase-like_dom_sf"/>
</dbReference>
<evidence type="ECO:0000313" key="3">
    <source>
        <dbReference type="EMBL" id="KIW68714.1"/>
    </source>
</evidence>
<protein>
    <recommendedName>
        <fullName evidence="5">Protein kinase domain-containing protein</fullName>
    </recommendedName>
</protein>
<dbReference type="Gene3D" id="1.10.510.10">
    <property type="entry name" value="Transferase(Phosphotransferase) domain 1"/>
    <property type="match status" value="1"/>
</dbReference>
<dbReference type="EMBL" id="KN846958">
    <property type="protein sequence ID" value="KIW68714.1"/>
    <property type="molecule type" value="Genomic_DNA"/>
</dbReference>
<reference evidence="3 4" key="1">
    <citation type="submission" date="2015-01" db="EMBL/GenBank/DDBJ databases">
        <title>The Genome Sequence of Capronia semiimmersa CBS27337.</title>
        <authorList>
            <consortium name="The Broad Institute Genomics Platform"/>
            <person name="Cuomo C."/>
            <person name="de Hoog S."/>
            <person name="Gorbushina A."/>
            <person name="Stielow B."/>
            <person name="Teixiera M."/>
            <person name="Abouelleil A."/>
            <person name="Chapman S.B."/>
            <person name="Priest M."/>
            <person name="Young S.K."/>
            <person name="Wortman J."/>
            <person name="Nusbaum C."/>
            <person name="Birren B."/>
        </authorList>
    </citation>
    <scope>NUCLEOTIDE SEQUENCE [LARGE SCALE GENOMIC DNA]</scope>
    <source>
        <strain evidence="3 4">CBS 27337</strain>
    </source>
</reference>
<evidence type="ECO:0000256" key="2">
    <source>
        <dbReference type="SAM" id="Phobius"/>
    </source>
</evidence>
<dbReference type="SUPFAM" id="SSF56112">
    <property type="entry name" value="Protein kinase-like (PK-like)"/>
    <property type="match status" value="1"/>
</dbReference>
<evidence type="ECO:0000256" key="1">
    <source>
        <dbReference type="SAM" id="MobiDB-lite"/>
    </source>
</evidence>
<feature type="compositionally biased region" description="Basic and acidic residues" evidence="1">
    <location>
        <begin position="71"/>
        <end position="81"/>
    </location>
</feature>
<name>A0A0D2G9T2_9EURO</name>
<evidence type="ECO:0000313" key="4">
    <source>
        <dbReference type="Proteomes" id="UP000054266"/>
    </source>
</evidence>
<gene>
    <name evidence="3" type="ORF">PV04_04638</name>
</gene>
<keyword evidence="2" id="KW-0472">Membrane</keyword>
<dbReference type="HOGENOM" id="CLU_2440636_0_0_1"/>
<dbReference type="AlphaFoldDB" id="A0A0D2G9T2"/>
<feature type="region of interest" description="Disordered" evidence="1">
    <location>
        <begin position="71"/>
        <end position="90"/>
    </location>
</feature>
<organism evidence="3 4">
    <name type="scientific">Phialophora macrospora</name>
    <dbReference type="NCBI Taxonomy" id="1851006"/>
    <lineage>
        <taxon>Eukaryota</taxon>
        <taxon>Fungi</taxon>
        <taxon>Dikarya</taxon>
        <taxon>Ascomycota</taxon>
        <taxon>Pezizomycotina</taxon>
        <taxon>Eurotiomycetes</taxon>
        <taxon>Chaetothyriomycetidae</taxon>
        <taxon>Chaetothyriales</taxon>
        <taxon>Herpotrichiellaceae</taxon>
        <taxon>Phialophora</taxon>
    </lineage>
</organism>
<keyword evidence="2" id="KW-0812">Transmembrane</keyword>
<accession>A0A0D2G9T2</accession>
<keyword evidence="2" id="KW-1133">Transmembrane helix</keyword>
<sequence>MDSSTDIWSFGCLIFEMLTGVLLFSVLVLFEDDRPTADDEHLLQMNGILEPLPDSWLQENWPRARIYFDPGWERLGPRPDDQGEPYIDDA</sequence>
<proteinExistence type="predicted"/>